<evidence type="ECO:0000313" key="5">
    <source>
        <dbReference type="EMBL" id="KAF2643241.1"/>
    </source>
</evidence>
<dbReference type="SUPFAM" id="SSF50978">
    <property type="entry name" value="WD40 repeat-like"/>
    <property type="match status" value="1"/>
</dbReference>
<evidence type="ECO:0000256" key="3">
    <source>
        <dbReference type="PROSITE-ProRule" id="PRU00221"/>
    </source>
</evidence>
<dbReference type="PROSITE" id="PS50294">
    <property type="entry name" value="WD_REPEATS_REGION"/>
    <property type="match status" value="4"/>
</dbReference>
<dbReference type="PRINTS" id="PR00320">
    <property type="entry name" value="GPROTEINBRPT"/>
</dbReference>
<dbReference type="Pfam" id="PF00400">
    <property type="entry name" value="WD40"/>
    <property type="match status" value="4"/>
</dbReference>
<sequence length="459" mass="51470">MAGYGKGAGKVPTGFAAETFISESTFREAHRALESNQSTNSKKRKRENKGDTTIVSGAGAYKGPWARYEEEAPDASSGSEFEEVEVELTDDEPETGGKPTGAPNKLAGTDYADTEAHPETSEFVGSQEFDYQGRTYMHVPNDLDIKLTGERGDVKNFIPKKLLHTYKYHTKSITQVRFFPGSGHLLLSAAADSKIALWDVYHQRELLRTFSGHTKSVNDIDFTPDGTRFVSASYDRYMKLWDTETGKCLNKFTSGKTPHVVRVNPSTPHEFLAGMADKKILQYDTRSGEMVQEYDHHLGAVNTITFCDEDRRFITTSDDKSLRAWEYGIPVPIKFIAEPYMFSMVRASPHPSGKYVAFQSSDNQITVYSSTDRFRQNRKKSYRGHNVAGYAPDVAISPDGQFVSSGDSGGYVCFWDWKTCKMWHKIQVSDSPVLAVQWHPRETSKVITGDLNGALKFWD</sequence>
<evidence type="ECO:0000313" key="6">
    <source>
        <dbReference type="Proteomes" id="UP000799753"/>
    </source>
</evidence>
<dbReference type="AlphaFoldDB" id="A0A6A6S8D6"/>
<dbReference type="InterPro" id="IPR020472">
    <property type="entry name" value="WD40_PAC1"/>
</dbReference>
<dbReference type="InterPro" id="IPR015943">
    <property type="entry name" value="WD40/YVTN_repeat-like_dom_sf"/>
</dbReference>
<feature type="region of interest" description="Disordered" evidence="4">
    <location>
        <begin position="28"/>
        <end position="108"/>
    </location>
</feature>
<evidence type="ECO:0000256" key="1">
    <source>
        <dbReference type="ARBA" id="ARBA00022574"/>
    </source>
</evidence>
<dbReference type="InterPro" id="IPR032847">
    <property type="entry name" value="PRPF17"/>
</dbReference>
<keyword evidence="6" id="KW-1185">Reference proteome</keyword>
<gene>
    <name evidence="5" type="ORF">P280DRAFT_393725</name>
</gene>
<dbReference type="CDD" id="cd00200">
    <property type="entry name" value="WD40"/>
    <property type="match status" value="1"/>
</dbReference>
<dbReference type="GO" id="GO:0000398">
    <property type="term" value="P:mRNA splicing, via spliceosome"/>
    <property type="evidence" value="ECO:0007669"/>
    <property type="project" value="InterPro"/>
</dbReference>
<reference evidence="5" key="1">
    <citation type="journal article" date="2020" name="Stud. Mycol.">
        <title>101 Dothideomycetes genomes: a test case for predicting lifestyles and emergence of pathogens.</title>
        <authorList>
            <person name="Haridas S."/>
            <person name="Albert R."/>
            <person name="Binder M."/>
            <person name="Bloem J."/>
            <person name="Labutti K."/>
            <person name="Salamov A."/>
            <person name="Andreopoulos B."/>
            <person name="Baker S."/>
            <person name="Barry K."/>
            <person name="Bills G."/>
            <person name="Bluhm B."/>
            <person name="Cannon C."/>
            <person name="Castanera R."/>
            <person name="Culley D."/>
            <person name="Daum C."/>
            <person name="Ezra D."/>
            <person name="Gonzalez J."/>
            <person name="Henrissat B."/>
            <person name="Kuo A."/>
            <person name="Liang C."/>
            <person name="Lipzen A."/>
            <person name="Lutzoni F."/>
            <person name="Magnuson J."/>
            <person name="Mondo S."/>
            <person name="Nolan M."/>
            <person name="Ohm R."/>
            <person name="Pangilinan J."/>
            <person name="Park H.-J."/>
            <person name="Ramirez L."/>
            <person name="Alfaro M."/>
            <person name="Sun H."/>
            <person name="Tritt A."/>
            <person name="Yoshinaga Y."/>
            <person name="Zwiers L.-H."/>
            <person name="Turgeon B."/>
            <person name="Goodwin S."/>
            <person name="Spatafora J."/>
            <person name="Crous P."/>
            <person name="Grigoriev I."/>
        </authorList>
    </citation>
    <scope>NUCLEOTIDE SEQUENCE</scope>
    <source>
        <strain evidence="5">CBS 473.64</strain>
    </source>
</reference>
<dbReference type="PANTHER" id="PTHR43979:SF1">
    <property type="entry name" value="PRE-MRNA-PROCESSING FACTOR 17"/>
    <property type="match status" value="1"/>
</dbReference>
<feature type="repeat" description="WD" evidence="3">
    <location>
        <begin position="426"/>
        <end position="459"/>
    </location>
</feature>
<keyword evidence="1 3" id="KW-0853">WD repeat</keyword>
<feature type="compositionally biased region" description="Acidic residues" evidence="4">
    <location>
        <begin position="80"/>
        <end position="94"/>
    </location>
</feature>
<dbReference type="OrthoDB" id="10257301at2759"/>
<dbReference type="FunFam" id="2.130.10.10:FF:000191">
    <property type="entry name" value="mRNA splicing factor"/>
    <property type="match status" value="1"/>
</dbReference>
<evidence type="ECO:0000256" key="2">
    <source>
        <dbReference type="ARBA" id="ARBA00022737"/>
    </source>
</evidence>
<dbReference type="PROSITE" id="PS00678">
    <property type="entry name" value="WD_REPEATS_1"/>
    <property type="match status" value="1"/>
</dbReference>
<dbReference type="GO" id="GO:0071013">
    <property type="term" value="C:catalytic step 2 spliceosome"/>
    <property type="evidence" value="ECO:0007669"/>
    <property type="project" value="InterPro"/>
</dbReference>
<dbReference type="InterPro" id="IPR019775">
    <property type="entry name" value="WD40_repeat_CS"/>
</dbReference>
<feature type="repeat" description="WD" evidence="3">
    <location>
        <begin position="294"/>
        <end position="326"/>
    </location>
</feature>
<evidence type="ECO:0000256" key="4">
    <source>
        <dbReference type="SAM" id="MobiDB-lite"/>
    </source>
</evidence>
<protein>
    <submittedName>
        <fullName evidence="5">WD40 repeat-like protein</fullName>
    </submittedName>
</protein>
<dbReference type="PROSITE" id="PS50082">
    <property type="entry name" value="WD_REPEATS_2"/>
    <property type="match status" value="4"/>
</dbReference>
<dbReference type="Proteomes" id="UP000799753">
    <property type="component" value="Unassembled WGS sequence"/>
</dbReference>
<dbReference type="InterPro" id="IPR001680">
    <property type="entry name" value="WD40_rpt"/>
</dbReference>
<name>A0A6A6S8D6_9PLEO</name>
<accession>A0A6A6S8D6</accession>
<dbReference type="GO" id="GO:0003729">
    <property type="term" value="F:mRNA binding"/>
    <property type="evidence" value="ECO:0007669"/>
    <property type="project" value="TreeGrafter"/>
</dbReference>
<feature type="repeat" description="WD" evidence="3">
    <location>
        <begin position="166"/>
        <end position="208"/>
    </location>
</feature>
<dbReference type="InterPro" id="IPR036322">
    <property type="entry name" value="WD40_repeat_dom_sf"/>
</dbReference>
<organism evidence="5 6">
    <name type="scientific">Massarina eburnea CBS 473.64</name>
    <dbReference type="NCBI Taxonomy" id="1395130"/>
    <lineage>
        <taxon>Eukaryota</taxon>
        <taxon>Fungi</taxon>
        <taxon>Dikarya</taxon>
        <taxon>Ascomycota</taxon>
        <taxon>Pezizomycotina</taxon>
        <taxon>Dothideomycetes</taxon>
        <taxon>Pleosporomycetidae</taxon>
        <taxon>Pleosporales</taxon>
        <taxon>Massarineae</taxon>
        <taxon>Massarinaceae</taxon>
        <taxon>Massarina</taxon>
    </lineage>
</organism>
<dbReference type="PANTHER" id="PTHR43979">
    <property type="entry name" value="PRE-MRNA-PROCESSING FACTOR 17"/>
    <property type="match status" value="1"/>
</dbReference>
<proteinExistence type="predicted"/>
<feature type="repeat" description="WD" evidence="3">
    <location>
        <begin position="210"/>
        <end position="251"/>
    </location>
</feature>
<dbReference type="Gene3D" id="2.130.10.10">
    <property type="entry name" value="YVTN repeat-like/Quinoprotein amine dehydrogenase"/>
    <property type="match status" value="1"/>
</dbReference>
<dbReference type="EMBL" id="MU006780">
    <property type="protein sequence ID" value="KAF2643241.1"/>
    <property type="molecule type" value="Genomic_DNA"/>
</dbReference>
<keyword evidence="2" id="KW-0677">Repeat</keyword>
<dbReference type="SMART" id="SM00320">
    <property type="entry name" value="WD40"/>
    <property type="match status" value="6"/>
</dbReference>